<dbReference type="PANTHER" id="PTHR41287">
    <property type="match status" value="1"/>
</dbReference>
<dbReference type="InterPro" id="IPR005021">
    <property type="entry name" value="Terminase_largesu-like"/>
</dbReference>
<dbReference type="InterPro" id="IPR046461">
    <property type="entry name" value="TerL_ATPase"/>
</dbReference>
<dbReference type="EMBL" id="VZPE01000006">
    <property type="protein sequence ID" value="KAB0570580.1"/>
    <property type="molecule type" value="Genomic_DNA"/>
</dbReference>
<organism evidence="3">
    <name type="scientific">Brucella pituitosa</name>
    <dbReference type="NCBI Taxonomy" id="571256"/>
    <lineage>
        <taxon>Bacteria</taxon>
        <taxon>Pseudomonadati</taxon>
        <taxon>Pseudomonadota</taxon>
        <taxon>Alphaproteobacteria</taxon>
        <taxon>Hyphomicrobiales</taxon>
        <taxon>Brucellaceae</taxon>
        <taxon>Brucella/Ochrobactrum group</taxon>
        <taxon>Brucella</taxon>
    </lineage>
</organism>
<dbReference type="InterPro" id="IPR046462">
    <property type="entry name" value="TerL_nuclease"/>
</dbReference>
<reference evidence="3" key="1">
    <citation type="submission" date="2019-09" db="EMBL/GenBank/DDBJ databases">
        <title>Draft genome sequences of 48 bacterial type strains from the CCUG.</title>
        <authorList>
            <person name="Tunovic T."/>
            <person name="Pineiro-Iglesias B."/>
            <person name="Unosson C."/>
            <person name="Inganas E."/>
            <person name="Ohlen M."/>
            <person name="Cardew S."/>
            <person name="Jensie-Markopoulos S."/>
            <person name="Salva-Serra F."/>
            <person name="Jaen-Luchoro D."/>
            <person name="Karlsson R."/>
            <person name="Svensson-Stadler L."/>
            <person name="Chun J."/>
            <person name="Moore E."/>
        </authorList>
    </citation>
    <scope>NUCLEOTIDE SEQUENCE</scope>
    <source>
        <strain evidence="3">CCUG 50899</strain>
    </source>
</reference>
<proteinExistence type="predicted"/>
<dbReference type="Pfam" id="PF20441">
    <property type="entry name" value="TerL_nuclease"/>
    <property type="match status" value="1"/>
</dbReference>
<dbReference type="PANTHER" id="PTHR41287:SF1">
    <property type="entry name" value="PROTEIN YMFN"/>
    <property type="match status" value="1"/>
</dbReference>
<gene>
    <name evidence="3" type="ORF">F7Q93_15175</name>
</gene>
<dbReference type="AlphaFoldDB" id="A0A643EXZ5"/>
<name>A0A643EXZ5_9HYPH</name>
<dbReference type="GO" id="GO:0004519">
    <property type="term" value="F:endonuclease activity"/>
    <property type="evidence" value="ECO:0007669"/>
    <property type="project" value="InterPro"/>
</dbReference>
<dbReference type="RefSeq" id="WP_128094003.1">
    <property type="nucleotide sequence ID" value="NZ_JBHEEN010000006.1"/>
</dbReference>
<dbReference type="Pfam" id="PF03354">
    <property type="entry name" value="TerL_ATPase"/>
    <property type="match status" value="1"/>
</dbReference>
<sequence length="541" mass="61582">MTNLTPKASDSWPAWVFDDSPIEDSFGYGERAVQAIRFLKHPISGKAFQLDPWMERIVRRIYGPCHPNGHRIVRNVVMMLPRGCRKTTLGAALALLHSIGPERRPYGQVIACAYDREQARIAFEEAVGIIDMNKRLRSKVTITDSRHRFKHKTSRSSFRAVSSDAKARNGATPAMCLFDEIHCWPSRSLYDVMRTGLGKTKNTLSVVISQAGRGQENVAFEVFDYARKVATGEVDDDPGTLPILLETPKDADWQDEEVWHRVNPGLPEYPDLESLRQEAKEAKERPALRDKFKNDHLNMWMDTATSPFLDMTEWDSCRGKVDLDELQNRPCWLGVDMSTTTDLTAIVAAWRDGEGGYIVHPHFFCPEDGITRKSERDGVPYRHWAEQGLITPTPGPVIDQEMVERYIRDICERFKVQEIAFDKAYAFLLMKSLEKSHHPVVTLQQGWVTQSPALNRLEAAILSRKFRHNGNPILRWNFENAEVHVDSNGNRTLHKGLSTDRIDGCFATWMAVDRASFGNDQMSIYSDKSARPTGLRILGRR</sequence>
<dbReference type="Gene3D" id="3.40.50.300">
    <property type="entry name" value="P-loop containing nucleotide triphosphate hydrolases"/>
    <property type="match status" value="1"/>
</dbReference>
<evidence type="ECO:0000259" key="1">
    <source>
        <dbReference type="Pfam" id="PF03354"/>
    </source>
</evidence>
<feature type="domain" description="Terminase large subunit-like endonuclease" evidence="2">
    <location>
        <begin position="246"/>
        <end position="516"/>
    </location>
</feature>
<dbReference type="InterPro" id="IPR027417">
    <property type="entry name" value="P-loop_NTPase"/>
</dbReference>
<evidence type="ECO:0000313" key="3">
    <source>
        <dbReference type="EMBL" id="KAB0570580.1"/>
    </source>
</evidence>
<accession>A0A643EXZ5</accession>
<protein>
    <submittedName>
        <fullName evidence="3">Terminase large subunit</fullName>
    </submittedName>
</protein>
<feature type="domain" description="Terminase large subunit-like ATPase" evidence="1">
    <location>
        <begin position="52"/>
        <end position="227"/>
    </location>
</feature>
<evidence type="ECO:0000259" key="2">
    <source>
        <dbReference type="Pfam" id="PF20441"/>
    </source>
</evidence>
<comment type="caution">
    <text evidence="3">The sequence shown here is derived from an EMBL/GenBank/DDBJ whole genome shotgun (WGS) entry which is preliminary data.</text>
</comment>